<evidence type="ECO:0000313" key="2">
    <source>
        <dbReference type="EMBL" id="CAG8618729.1"/>
    </source>
</evidence>
<feature type="region of interest" description="Disordered" evidence="1">
    <location>
        <begin position="457"/>
        <end position="480"/>
    </location>
</feature>
<accession>A0A9N9GNL5</accession>
<comment type="caution">
    <text evidence="2">The sequence shown here is derived from an EMBL/GenBank/DDBJ whole genome shotgun (WGS) entry which is preliminary data.</text>
</comment>
<dbReference type="PANTHER" id="PTHR48287:SF1">
    <property type="entry name" value="ARM REPEAT SUPERFAMILY PROTEIN"/>
    <property type="match status" value="1"/>
</dbReference>
<dbReference type="InterPro" id="IPR016024">
    <property type="entry name" value="ARM-type_fold"/>
</dbReference>
<dbReference type="AlphaFoldDB" id="A0A9N9GNL5"/>
<evidence type="ECO:0000256" key="1">
    <source>
        <dbReference type="SAM" id="MobiDB-lite"/>
    </source>
</evidence>
<dbReference type="EMBL" id="CAJVPS010005808">
    <property type="protein sequence ID" value="CAG8618729.1"/>
    <property type="molecule type" value="Genomic_DNA"/>
</dbReference>
<sequence length="480" mass="54462">MDIDTASSNHSLEELDNVLGNLSNLNDNSLNQTYLTATSLLCEENLLFQKKAYKTLNKFFSNQNSKAFLLQNLDDLQKKLSQAAIVTVSAAKKDRLITLINVTKHLPSSDLHIIPDILSEAILSTKEVNAKARQLAYELLIVMGNKMKDGGIVIMNKISGADQDSSNVNASIDEFVFRMVVAGLAATTPHMISATITSLSRLIFEFKDHLDTTLTHQLLDTMDRFVRHRDREVVKSALGFVKVVVISLNVEMVSAHLSQIIPGILMWSREHKSHFKAKVKHIFERLLRRFGYEVIEQHTPEPDRKLLVYIRKQKALTKRKKKNNMQNKKNLVKDKFDSDSLSRSLRNSILKNAYADNDSLFESESESESSDDGDEVAGKKSNKKNEKKLWIKEDDEIPEPIDLIAKRNAKINSNLKRKHKEKMVTVGKEYKAKNAEGDVKRKGKPEPYAYVPLTKMYRKSGQKGPKISLTSKGKVQKRRN</sequence>
<dbReference type="PANTHER" id="PTHR48287">
    <property type="entry name" value="ARM REPEAT SUPERFAMILY PROTEIN"/>
    <property type="match status" value="1"/>
</dbReference>
<dbReference type="Proteomes" id="UP000789508">
    <property type="component" value="Unassembled WGS sequence"/>
</dbReference>
<proteinExistence type="predicted"/>
<reference evidence="2" key="1">
    <citation type="submission" date="2021-06" db="EMBL/GenBank/DDBJ databases">
        <authorList>
            <person name="Kallberg Y."/>
            <person name="Tangrot J."/>
            <person name="Rosling A."/>
        </authorList>
    </citation>
    <scope>NUCLEOTIDE SEQUENCE</scope>
    <source>
        <strain evidence="2">FL130A</strain>
    </source>
</reference>
<name>A0A9N9GNL5_9GLOM</name>
<dbReference type="InterPro" id="IPR052087">
    <property type="entry name" value="RRP12"/>
</dbReference>
<feature type="region of interest" description="Disordered" evidence="1">
    <location>
        <begin position="361"/>
        <end position="383"/>
    </location>
</feature>
<dbReference type="OrthoDB" id="2192888at2759"/>
<evidence type="ECO:0000313" key="3">
    <source>
        <dbReference type="Proteomes" id="UP000789508"/>
    </source>
</evidence>
<organism evidence="2 3">
    <name type="scientific">Ambispora leptoticha</name>
    <dbReference type="NCBI Taxonomy" id="144679"/>
    <lineage>
        <taxon>Eukaryota</taxon>
        <taxon>Fungi</taxon>
        <taxon>Fungi incertae sedis</taxon>
        <taxon>Mucoromycota</taxon>
        <taxon>Glomeromycotina</taxon>
        <taxon>Glomeromycetes</taxon>
        <taxon>Archaeosporales</taxon>
        <taxon>Ambisporaceae</taxon>
        <taxon>Ambispora</taxon>
    </lineage>
</organism>
<dbReference type="SUPFAM" id="SSF48371">
    <property type="entry name" value="ARM repeat"/>
    <property type="match status" value="1"/>
</dbReference>
<keyword evidence="3" id="KW-1185">Reference proteome</keyword>
<protein>
    <submittedName>
        <fullName evidence="2">14442_t:CDS:1</fullName>
    </submittedName>
</protein>
<gene>
    <name evidence="2" type="ORF">ALEPTO_LOCUS8869</name>
</gene>
<feature type="compositionally biased region" description="Acidic residues" evidence="1">
    <location>
        <begin position="361"/>
        <end position="375"/>
    </location>
</feature>